<sequence>MTDNLPPQRPVSGPVSRPAIGGDRATMHRAVLRRQRRNRTVFSAAMAVLMVGALGVFLVTELTRPHSFEPPSAATTFDADELARIEAESSGGGGFIEADEPAPSDSIIMTLGGDADTYVLQGEEYLEPGCHAYDPEMGAIEGVEISGEVDTATAGDYTITYTATDPRGRGLAATAERTVHVVESFDDFAGAATSLPVLMYHYVYTEDDPPETPDANYLLDTKFEAQLQYLTENNYYFPSYQEVRAFAEGTHTLPARSVVLTFDDGQKGFLKYGIPLLNQYQVPATSFLIVSQESTEDKLREYSSPYISWQSHSYNMHRDGSDVGRGGIIHAMSTEEIVDDLKQAQAVLGTTEAFAYPYGDNNENAWAAMEEAGVLCAFTIENRRIVPGDAPEALPRVRIAGEYEQEGFEYLVEPNGGEQ</sequence>
<keyword evidence="4" id="KW-1133">Transmembrane helix</keyword>
<dbReference type="SUPFAM" id="SSF88713">
    <property type="entry name" value="Glycoside hydrolase/deacetylase"/>
    <property type="match status" value="1"/>
</dbReference>
<dbReference type="Pfam" id="PF16403">
    <property type="entry name" value="Bact_surface_Ig-like"/>
    <property type="match status" value="1"/>
</dbReference>
<evidence type="ECO:0000256" key="1">
    <source>
        <dbReference type="ARBA" id="ARBA00004613"/>
    </source>
</evidence>
<evidence type="ECO:0000256" key="3">
    <source>
        <dbReference type="SAM" id="MobiDB-lite"/>
    </source>
</evidence>
<evidence type="ECO:0000256" key="2">
    <source>
        <dbReference type="ARBA" id="ARBA00022729"/>
    </source>
</evidence>
<keyword evidence="2" id="KW-0732">Signal</keyword>
<comment type="caution">
    <text evidence="6">The sequence shown here is derived from an EMBL/GenBank/DDBJ whole genome shotgun (WGS) entry which is preliminary data.</text>
</comment>
<dbReference type="EMBL" id="JAYMFH010000001">
    <property type="protein sequence ID" value="MEC4293770.1"/>
    <property type="molecule type" value="Genomic_DNA"/>
</dbReference>
<evidence type="ECO:0000313" key="7">
    <source>
        <dbReference type="Proteomes" id="UP001343724"/>
    </source>
</evidence>
<dbReference type="Gene3D" id="2.60.40.10">
    <property type="entry name" value="Immunoglobulins"/>
    <property type="match status" value="1"/>
</dbReference>
<organism evidence="6 7">
    <name type="scientific">Adlercreutzia shanghongiae</name>
    <dbReference type="NCBI Taxonomy" id="3111773"/>
    <lineage>
        <taxon>Bacteria</taxon>
        <taxon>Bacillati</taxon>
        <taxon>Actinomycetota</taxon>
        <taxon>Coriobacteriia</taxon>
        <taxon>Eggerthellales</taxon>
        <taxon>Eggerthellaceae</taxon>
        <taxon>Adlercreutzia</taxon>
    </lineage>
</organism>
<dbReference type="InterPro" id="IPR002509">
    <property type="entry name" value="NODB_dom"/>
</dbReference>
<dbReference type="InterPro" id="IPR051398">
    <property type="entry name" value="Polysacch_Deacetylase"/>
</dbReference>
<evidence type="ECO:0000259" key="5">
    <source>
        <dbReference type="PROSITE" id="PS51677"/>
    </source>
</evidence>
<dbReference type="PANTHER" id="PTHR34216">
    <property type="match status" value="1"/>
</dbReference>
<dbReference type="Proteomes" id="UP001343724">
    <property type="component" value="Unassembled WGS sequence"/>
</dbReference>
<protein>
    <submittedName>
        <fullName evidence="6">Immunoglobulin-like domain-containing protein</fullName>
    </submittedName>
</protein>
<keyword evidence="4" id="KW-0472">Membrane</keyword>
<keyword evidence="4" id="KW-0812">Transmembrane</keyword>
<dbReference type="InterPro" id="IPR032179">
    <property type="entry name" value="Cry22Aa_Ig-like"/>
</dbReference>
<dbReference type="InterPro" id="IPR013783">
    <property type="entry name" value="Ig-like_fold"/>
</dbReference>
<feature type="domain" description="NodB homology" evidence="5">
    <location>
        <begin position="256"/>
        <end position="419"/>
    </location>
</feature>
<comment type="subcellular location">
    <subcellularLocation>
        <location evidence="1">Secreted</location>
    </subcellularLocation>
</comment>
<proteinExistence type="predicted"/>
<gene>
    <name evidence="6" type="ORF">VJ920_00400</name>
</gene>
<dbReference type="Pfam" id="PF01522">
    <property type="entry name" value="Polysacc_deac_1"/>
    <property type="match status" value="1"/>
</dbReference>
<keyword evidence="7" id="KW-1185">Reference proteome</keyword>
<name>A0ABU6IVF0_9ACTN</name>
<dbReference type="RefSeq" id="WP_326454113.1">
    <property type="nucleotide sequence ID" value="NZ_JAYMFH010000001.1"/>
</dbReference>
<dbReference type="InterPro" id="IPR011330">
    <property type="entry name" value="Glyco_hydro/deAcase_b/a-brl"/>
</dbReference>
<dbReference type="PANTHER" id="PTHR34216:SF3">
    <property type="entry name" value="POLY-BETA-1,6-N-ACETYL-D-GLUCOSAMINE N-DEACETYLASE"/>
    <property type="match status" value="1"/>
</dbReference>
<dbReference type="Gene3D" id="3.20.20.370">
    <property type="entry name" value="Glycoside hydrolase/deacetylase"/>
    <property type="match status" value="1"/>
</dbReference>
<accession>A0ABU6IVF0</accession>
<reference evidence="6 7" key="1">
    <citation type="submission" date="2024-01" db="EMBL/GenBank/DDBJ databases">
        <title>novel species in genus Adlercreutzia.</title>
        <authorList>
            <person name="Liu X."/>
        </authorList>
    </citation>
    <scope>NUCLEOTIDE SEQUENCE [LARGE SCALE GENOMIC DNA]</scope>
    <source>
        <strain evidence="6 7">R22</strain>
    </source>
</reference>
<evidence type="ECO:0000256" key="4">
    <source>
        <dbReference type="SAM" id="Phobius"/>
    </source>
</evidence>
<evidence type="ECO:0000313" key="6">
    <source>
        <dbReference type="EMBL" id="MEC4293770.1"/>
    </source>
</evidence>
<feature type="transmembrane region" description="Helical" evidence="4">
    <location>
        <begin position="41"/>
        <end position="60"/>
    </location>
</feature>
<feature type="region of interest" description="Disordered" evidence="3">
    <location>
        <begin position="1"/>
        <end position="25"/>
    </location>
</feature>
<dbReference type="PROSITE" id="PS51677">
    <property type="entry name" value="NODB"/>
    <property type="match status" value="1"/>
</dbReference>